<dbReference type="EMBL" id="JABANE010000051">
    <property type="protein sequence ID" value="NME69894.1"/>
    <property type="molecule type" value="Genomic_DNA"/>
</dbReference>
<gene>
    <name evidence="1" type="ORF">HHU12_18115</name>
</gene>
<name>A0A7X9RWG2_9BACT</name>
<keyword evidence="2" id="KW-1185">Reference proteome</keyword>
<evidence type="ECO:0000313" key="2">
    <source>
        <dbReference type="Proteomes" id="UP000576082"/>
    </source>
</evidence>
<dbReference type="RefSeq" id="WP_169658148.1">
    <property type="nucleotide sequence ID" value="NZ_JABANE010000051.1"/>
</dbReference>
<evidence type="ECO:0000313" key="1">
    <source>
        <dbReference type="EMBL" id="NME69894.1"/>
    </source>
</evidence>
<reference evidence="1 2" key="1">
    <citation type="submission" date="2020-04" db="EMBL/GenBank/DDBJ databases">
        <title>Flammeovirga sp. SR4, a novel species isolated from seawater.</title>
        <authorList>
            <person name="Wang X."/>
        </authorList>
    </citation>
    <scope>NUCLEOTIDE SEQUENCE [LARGE SCALE GENOMIC DNA]</scope>
    <source>
        <strain evidence="1 2">ATCC 23126</strain>
    </source>
</reference>
<protein>
    <submittedName>
        <fullName evidence="1">Uncharacterized protein</fullName>
    </submittedName>
</protein>
<accession>A0A7X9RWG2</accession>
<dbReference type="Proteomes" id="UP000576082">
    <property type="component" value="Unassembled WGS sequence"/>
</dbReference>
<sequence>MKTVVRGILSNVHENGNNAFAVLNTVDGQQLELILKPVGLKILKGYAERAFTVRVKGWMQEEAYHTGFHVTNLTGYLKAS</sequence>
<dbReference type="AlphaFoldDB" id="A0A7X9RWG2"/>
<proteinExistence type="predicted"/>
<comment type="caution">
    <text evidence="1">The sequence shown here is derived from an EMBL/GenBank/DDBJ whole genome shotgun (WGS) entry which is preliminary data.</text>
</comment>
<organism evidence="1 2">
    <name type="scientific">Flammeovirga aprica JL-4</name>
    <dbReference type="NCBI Taxonomy" id="694437"/>
    <lineage>
        <taxon>Bacteria</taxon>
        <taxon>Pseudomonadati</taxon>
        <taxon>Bacteroidota</taxon>
        <taxon>Cytophagia</taxon>
        <taxon>Cytophagales</taxon>
        <taxon>Flammeovirgaceae</taxon>
        <taxon>Flammeovirga</taxon>
    </lineage>
</organism>